<proteinExistence type="predicted"/>
<feature type="domain" description="DUF6455" evidence="1">
    <location>
        <begin position="1"/>
        <end position="84"/>
    </location>
</feature>
<accession>A0A1H9BBU1</accession>
<reference evidence="2 3" key="1">
    <citation type="submission" date="2016-10" db="EMBL/GenBank/DDBJ databases">
        <authorList>
            <person name="de Groot N.N."/>
        </authorList>
    </citation>
    <scope>NUCLEOTIDE SEQUENCE [LARGE SCALE GENOMIC DNA]</scope>
    <source>
        <strain evidence="2 3">DSM 22007</strain>
    </source>
</reference>
<dbReference type="OrthoDB" id="7961152at2"/>
<sequence length="90" mass="9921">MQSHDKIRKHADLVDRMAGAMGLDLEEEAMSGRLDMEELTDVVLSCTSCSASEACNDWLAEARAEEPLPPVYCRNSAFFRVLRATSRSGA</sequence>
<keyword evidence="3" id="KW-1185">Reference proteome</keyword>
<dbReference type="STRING" id="657014.SAMN04488092_102448"/>
<dbReference type="Proteomes" id="UP000198634">
    <property type="component" value="Unassembled WGS sequence"/>
</dbReference>
<evidence type="ECO:0000313" key="3">
    <source>
        <dbReference type="Proteomes" id="UP000198634"/>
    </source>
</evidence>
<dbReference type="InterPro" id="IPR045601">
    <property type="entry name" value="DUF6455"/>
</dbReference>
<protein>
    <recommendedName>
        <fullName evidence="1">DUF6455 domain-containing protein</fullName>
    </recommendedName>
</protein>
<evidence type="ECO:0000313" key="2">
    <source>
        <dbReference type="EMBL" id="SEP86339.1"/>
    </source>
</evidence>
<organism evidence="2 3">
    <name type="scientific">Thalassovita taeanensis</name>
    <dbReference type="NCBI Taxonomy" id="657014"/>
    <lineage>
        <taxon>Bacteria</taxon>
        <taxon>Pseudomonadati</taxon>
        <taxon>Pseudomonadota</taxon>
        <taxon>Alphaproteobacteria</taxon>
        <taxon>Rhodobacterales</taxon>
        <taxon>Roseobacteraceae</taxon>
        <taxon>Thalassovita</taxon>
    </lineage>
</organism>
<evidence type="ECO:0000259" key="1">
    <source>
        <dbReference type="Pfam" id="PF20056"/>
    </source>
</evidence>
<name>A0A1H9BBU1_9RHOB</name>
<dbReference type="AlphaFoldDB" id="A0A1H9BBU1"/>
<dbReference type="EMBL" id="FOEP01000002">
    <property type="protein sequence ID" value="SEP86339.1"/>
    <property type="molecule type" value="Genomic_DNA"/>
</dbReference>
<dbReference type="RefSeq" id="WP_090268649.1">
    <property type="nucleotide sequence ID" value="NZ_FOEP01000002.1"/>
</dbReference>
<dbReference type="Pfam" id="PF20056">
    <property type="entry name" value="DUF6455"/>
    <property type="match status" value="1"/>
</dbReference>
<gene>
    <name evidence="2" type="ORF">SAMN04488092_102448</name>
</gene>